<proteinExistence type="predicted"/>
<organism evidence="2 3">
    <name type="scientific">Araneus ventricosus</name>
    <name type="common">Orbweaver spider</name>
    <name type="synonym">Epeira ventricosa</name>
    <dbReference type="NCBI Taxonomy" id="182803"/>
    <lineage>
        <taxon>Eukaryota</taxon>
        <taxon>Metazoa</taxon>
        <taxon>Ecdysozoa</taxon>
        <taxon>Arthropoda</taxon>
        <taxon>Chelicerata</taxon>
        <taxon>Arachnida</taxon>
        <taxon>Araneae</taxon>
        <taxon>Araneomorphae</taxon>
        <taxon>Entelegynae</taxon>
        <taxon>Araneoidea</taxon>
        <taxon>Araneidae</taxon>
        <taxon>Araneus</taxon>
    </lineage>
</organism>
<reference evidence="2 3" key="1">
    <citation type="journal article" date="2019" name="Sci. Rep.">
        <title>Orb-weaving spider Araneus ventricosus genome elucidates the spidroin gene catalogue.</title>
        <authorList>
            <person name="Kono N."/>
            <person name="Nakamura H."/>
            <person name="Ohtoshi R."/>
            <person name="Moran D.A.P."/>
            <person name="Shinohara A."/>
            <person name="Yoshida Y."/>
            <person name="Fujiwara M."/>
            <person name="Mori M."/>
            <person name="Tomita M."/>
            <person name="Arakawa K."/>
        </authorList>
    </citation>
    <scope>NUCLEOTIDE SEQUENCE [LARGE SCALE GENOMIC DNA]</scope>
</reference>
<feature type="region of interest" description="Disordered" evidence="1">
    <location>
        <begin position="1"/>
        <end position="23"/>
    </location>
</feature>
<keyword evidence="3" id="KW-1185">Reference proteome</keyword>
<evidence type="ECO:0000313" key="3">
    <source>
        <dbReference type="Proteomes" id="UP000499080"/>
    </source>
</evidence>
<dbReference type="EMBL" id="BGPR01000665">
    <property type="protein sequence ID" value="GBM30622.1"/>
    <property type="molecule type" value="Genomic_DNA"/>
</dbReference>
<sequence length="52" mass="5908">QSNAEFDVRKKEGEKDIPQQARSEKLSKSFCDLTLPDPEKLLTTLSTTCPPW</sequence>
<evidence type="ECO:0000313" key="2">
    <source>
        <dbReference type="EMBL" id="GBM30622.1"/>
    </source>
</evidence>
<feature type="non-terminal residue" evidence="2">
    <location>
        <position position="1"/>
    </location>
</feature>
<dbReference type="Proteomes" id="UP000499080">
    <property type="component" value="Unassembled WGS sequence"/>
</dbReference>
<comment type="caution">
    <text evidence="2">The sequence shown here is derived from an EMBL/GenBank/DDBJ whole genome shotgun (WGS) entry which is preliminary data.</text>
</comment>
<name>A0A4Y2EMX2_ARAVE</name>
<accession>A0A4Y2EMX2</accession>
<gene>
    <name evidence="2" type="ORF">AVEN_18316-2_1</name>
</gene>
<dbReference type="AlphaFoldDB" id="A0A4Y2EMX2"/>
<protein>
    <submittedName>
        <fullName evidence="2">Uncharacterized protein</fullName>
    </submittedName>
</protein>
<evidence type="ECO:0000256" key="1">
    <source>
        <dbReference type="SAM" id="MobiDB-lite"/>
    </source>
</evidence>